<evidence type="ECO:0000313" key="5">
    <source>
        <dbReference type="Proteomes" id="UP001239257"/>
    </source>
</evidence>
<evidence type="ECO:0000259" key="2">
    <source>
        <dbReference type="Pfam" id="PF01396"/>
    </source>
</evidence>
<dbReference type="SUPFAM" id="SSF52980">
    <property type="entry name" value="Restriction endonuclease-like"/>
    <property type="match status" value="1"/>
</dbReference>
<dbReference type="InterPro" id="IPR011856">
    <property type="entry name" value="tRNA_endonuc-like_dom_sf"/>
</dbReference>
<organism evidence="4 5">
    <name type="scientific">Vibrio aestuarianus</name>
    <dbReference type="NCBI Taxonomy" id="28171"/>
    <lineage>
        <taxon>Bacteria</taxon>
        <taxon>Pseudomonadati</taxon>
        <taxon>Pseudomonadota</taxon>
        <taxon>Gammaproteobacteria</taxon>
        <taxon>Vibrionales</taxon>
        <taxon>Vibrionaceae</taxon>
        <taxon>Vibrio</taxon>
    </lineage>
</organism>
<feature type="domain" description="Restriction endonuclease type IV Mrr" evidence="3">
    <location>
        <begin position="100"/>
        <end position="210"/>
    </location>
</feature>
<dbReference type="EC" id="3.1.21.-" evidence="4"/>
<feature type="transmembrane region" description="Helical" evidence="1">
    <location>
        <begin position="57"/>
        <end position="74"/>
    </location>
</feature>
<dbReference type="EMBL" id="CP118709">
    <property type="protein sequence ID" value="WGK81795.1"/>
    <property type="molecule type" value="Genomic_DNA"/>
</dbReference>
<keyword evidence="4" id="KW-0378">Hydrolase</keyword>
<dbReference type="PANTHER" id="PTHR30015">
    <property type="entry name" value="MRR RESTRICTION SYSTEM PROTEIN"/>
    <property type="match status" value="1"/>
</dbReference>
<proteinExistence type="predicted"/>
<dbReference type="Pfam" id="PF01396">
    <property type="entry name" value="Zn_ribbon_Top1"/>
    <property type="match status" value="1"/>
</dbReference>
<gene>
    <name evidence="4" type="ORF">PYE51_00625</name>
</gene>
<dbReference type="Gene3D" id="3.40.1350.10">
    <property type="match status" value="1"/>
</dbReference>
<dbReference type="InterPro" id="IPR013498">
    <property type="entry name" value="Topo_IA_Znf"/>
</dbReference>
<dbReference type="SUPFAM" id="SSF57783">
    <property type="entry name" value="Zinc beta-ribbon"/>
    <property type="match status" value="1"/>
</dbReference>
<dbReference type="InterPro" id="IPR007560">
    <property type="entry name" value="Restrct_endonuc_IV_Mrr"/>
</dbReference>
<dbReference type="GO" id="GO:0009307">
    <property type="term" value="P:DNA restriction-modification system"/>
    <property type="evidence" value="ECO:0007669"/>
    <property type="project" value="InterPro"/>
</dbReference>
<dbReference type="InterPro" id="IPR052906">
    <property type="entry name" value="Type_IV_Methyl-Rstrct_Enzyme"/>
</dbReference>
<evidence type="ECO:0000256" key="1">
    <source>
        <dbReference type="SAM" id="Phobius"/>
    </source>
</evidence>
<dbReference type="GO" id="GO:0003677">
    <property type="term" value="F:DNA binding"/>
    <property type="evidence" value="ECO:0007669"/>
    <property type="project" value="InterPro"/>
</dbReference>
<feature type="transmembrane region" description="Helical" evidence="1">
    <location>
        <begin position="12"/>
        <end position="35"/>
    </location>
</feature>
<keyword evidence="4" id="KW-0255">Endonuclease</keyword>
<dbReference type="GO" id="GO:0005694">
    <property type="term" value="C:chromosome"/>
    <property type="evidence" value="ECO:0007669"/>
    <property type="project" value="InterPro"/>
</dbReference>
<dbReference type="Proteomes" id="UP001239257">
    <property type="component" value="Chromosome 1"/>
</dbReference>
<dbReference type="GO" id="GO:0003916">
    <property type="term" value="F:DNA topoisomerase activity"/>
    <property type="evidence" value="ECO:0007669"/>
    <property type="project" value="InterPro"/>
</dbReference>
<name>A0AAX3U3Q3_9VIBR</name>
<keyword evidence="4" id="KW-0540">Nuclease</keyword>
<evidence type="ECO:0000313" key="4">
    <source>
        <dbReference type="EMBL" id="WGK81795.1"/>
    </source>
</evidence>
<protein>
    <submittedName>
        <fullName evidence="4">Restriction endonuclease</fullName>
        <ecNumber evidence="4">3.1.21.-</ecNumber>
    </submittedName>
</protein>
<dbReference type="GO" id="GO:0015666">
    <property type="term" value="F:restriction endodeoxyribonuclease activity"/>
    <property type="evidence" value="ECO:0007669"/>
    <property type="project" value="TreeGrafter"/>
</dbReference>
<evidence type="ECO:0000259" key="3">
    <source>
        <dbReference type="Pfam" id="PF04471"/>
    </source>
</evidence>
<feature type="domain" description="DNA topoisomerase type IA zn finger" evidence="2">
    <location>
        <begin position="233"/>
        <end position="270"/>
    </location>
</feature>
<keyword evidence="1" id="KW-0472">Membrane</keyword>
<sequence length="274" mass="30998">MARKNDGIIWHLMDAPWWVSILFSAGIYVALSVLLPDLAARSDNFIFNAIGPNLPKMAPYFAFLFLIPASIAFFKQYQRKHNYLATTSQIRANKNTTPLNSLNWIEFESYIGEYFKQQGYDVKQSFSKQADGGVDIWLTKDGELSLVQCKHWKARKVGVQVLREMYGVMIDNRASKMIIVTSGDFTSEAIAFAQEKRLWLVNGSELVHMIEDGRSFMNKPVIAEPTPESHSIVCPNCQSSLVIRVAKKGRNAGKSFYGCSAYPKCRYTCDYKGC</sequence>
<dbReference type="InterPro" id="IPR011335">
    <property type="entry name" value="Restrct_endonuc-II-like"/>
</dbReference>
<keyword evidence="1" id="KW-0812">Transmembrane</keyword>
<dbReference type="Pfam" id="PF04471">
    <property type="entry name" value="Mrr_cat"/>
    <property type="match status" value="1"/>
</dbReference>
<accession>A0AAX3U3Q3</accession>
<dbReference type="GO" id="GO:0006265">
    <property type="term" value="P:DNA topological change"/>
    <property type="evidence" value="ECO:0007669"/>
    <property type="project" value="InterPro"/>
</dbReference>
<keyword evidence="1" id="KW-1133">Transmembrane helix</keyword>
<dbReference type="RefSeq" id="WP_053311382.1">
    <property type="nucleotide sequence ID" value="NZ_CP118709.1"/>
</dbReference>
<dbReference type="AlphaFoldDB" id="A0AAX3U3Q3"/>
<reference evidence="4" key="1">
    <citation type="submission" date="2022-02" db="EMBL/GenBank/DDBJ databases">
        <title>Emergence and expansion in Europe of a Vibrio aestuarianus clonal complex pathogenic for oysters.</title>
        <authorList>
            <person name="Mesnil A."/>
            <person name="Travers M.-A."/>
        </authorList>
    </citation>
    <scope>NUCLEOTIDE SEQUENCE</scope>
    <source>
        <strain evidence="4">U29</strain>
    </source>
</reference>
<dbReference type="Gene3D" id="3.30.65.10">
    <property type="entry name" value="Bacterial Topoisomerase I, domain 1"/>
    <property type="match status" value="1"/>
</dbReference>
<dbReference type="PANTHER" id="PTHR30015:SF7">
    <property type="entry name" value="TYPE IV METHYL-DIRECTED RESTRICTION ENZYME ECOKMRR"/>
    <property type="match status" value="1"/>
</dbReference>